<keyword evidence="3" id="KW-1185">Reference proteome</keyword>
<evidence type="ECO:0000256" key="1">
    <source>
        <dbReference type="SAM" id="Phobius"/>
    </source>
</evidence>
<organism evidence="2 3">
    <name type="scientific">Poritiphilus flavus</name>
    <dbReference type="NCBI Taxonomy" id="2697053"/>
    <lineage>
        <taxon>Bacteria</taxon>
        <taxon>Pseudomonadati</taxon>
        <taxon>Bacteroidota</taxon>
        <taxon>Flavobacteriia</taxon>
        <taxon>Flavobacteriales</taxon>
        <taxon>Flavobacteriaceae</taxon>
        <taxon>Poritiphilus</taxon>
    </lineage>
</organism>
<sequence>MLLTLMAVFHGSGLKFVTASVVESNSEDFIKDIFPVLFLHTSMHLLGLAVFGLSTLWMREGHNTVLVIISSLIAVSAFAAFYLGALIPGILLLTAGFCFLIARYRS</sequence>
<evidence type="ECO:0000313" key="3">
    <source>
        <dbReference type="Proteomes" id="UP000475249"/>
    </source>
</evidence>
<comment type="caution">
    <text evidence="2">The sequence shown here is derived from an EMBL/GenBank/DDBJ whole genome shotgun (WGS) entry which is preliminary data.</text>
</comment>
<proteinExistence type="predicted"/>
<gene>
    <name evidence="2" type="ORF">GTQ38_18650</name>
</gene>
<dbReference type="RefSeq" id="WP_161437066.1">
    <property type="nucleotide sequence ID" value="NZ_WXYO01000008.1"/>
</dbReference>
<dbReference type="Proteomes" id="UP000475249">
    <property type="component" value="Unassembled WGS sequence"/>
</dbReference>
<keyword evidence="1" id="KW-1133">Transmembrane helix</keyword>
<accession>A0A6L9EGX7</accession>
<protein>
    <submittedName>
        <fullName evidence="2">Uncharacterized protein</fullName>
    </submittedName>
</protein>
<dbReference type="EMBL" id="WXYO01000008">
    <property type="protein sequence ID" value="NAS14037.1"/>
    <property type="molecule type" value="Genomic_DNA"/>
</dbReference>
<keyword evidence="1" id="KW-0812">Transmembrane</keyword>
<feature type="transmembrane region" description="Helical" evidence="1">
    <location>
        <begin position="35"/>
        <end position="57"/>
    </location>
</feature>
<evidence type="ECO:0000313" key="2">
    <source>
        <dbReference type="EMBL" id="NAS14037.1"/>
    </source>
</evidence>
<reference evidence="2 3" key="1">
    <citation type="submission" date="2020-01" db="EMBL/GenBank/DDBJ databases">
        <title>Bacteria diversity of Porities sp.</title>
        <authorList>
            <person name="Wang G."/>
        </authorList>
    </citation>
    <scope>NUCLEOTIDE SEQUENCE [LARGE SCALE GENOMIC DNA]</scope>
    <source>
        <strain evidence="2 3">R33</strain>
    </source>
</reference>
<dbReference type="AlphaFoldDB" id="A0A6L9EGX7"/>
<keyword evidence="1" id="KW-0472">Membrane</keyword>
<name>A0A6L9EGX7_9FLAO</name>
<feature type="transmembrane region" description="Helical" evidence="1">
    <location>
        <begin position="87"/>
        <end position="104"/>
    </location>
</feature>